<dbReference type="Pfam" id="PF00501">
    <property type="entry name" value="AMP-binding"/>
    <property type="match status" value="1"/>
</dbReference>
<dbReference type="Pfam" id="PF13193">
    <property type="entry name" value="AMP-binding_C"/>
    <property type="match status" value="1"/>
</dbReference>
<dbReference type="Gene3D" id="3.40.50.12780">
    <property type="entry name" value="N-terminal domain of ligase-like"/>
    <property type="match status" value="1"/>
</dbReference>
<dbReference type="PROSITE" id="PS00455">
    <property type="entry name" value="AMP_BINDING"/>
    <property type="match status" value="1"/>
</dbReference>
<evidence type="ECO:0000259" key="1">
    <source>
        <dbReference type="Pfam" id="PF00501"/>
    </source>
</evidence>
<dbReference type="InterPro" id="IPR050237">
    <property type="entry name" value="ATP-dep_AMP-bd_enzyme"/>
</dbReference>
<name>A0A498KSM3_9EURY</name>
<gene>
    <name evidence="3" type="ORF">EAF64_13755</name>
</gene>
<comment type="caution">
    <text evidence="3">The sequence shown here is derived from an EMBL/GenBank/DDBJ whole genome shotgun (WGS) entry which is preliminary data.</text>
</comment>
<dbReference type="EMBL" id="RDFA01000005">
    <property type="protein sequence ID" value="RXK47718.1"/>
    <property type="molecule type" value="Genomic_DNA"/>
</dbReference>
<evidence type="ECO:0000313" key="4">
    <source>
        <dbReference type="Proteomes" id="UP000289691"/>
    </source>
</evidence>
<dbReference type="Gene3D" id="3.30.300.30">
    <property type="match status" value="1"/>
</dbReference>
<dbReference type="InterPro" id="IPR000873">
    <property type="entry name" value="AMP-dep_synth/lig_dom"/>
</dbReference>
<dbReference type="RefSeq" id="WP_129069572.1">
    <property type="nucleotide sequence ID" value="NZ_RDFA01000005.1"/>
</dbReference>
<reference evidence="3 4" key="1">
    <citation type="submission" date="2019-01" db="EMBL/GenBank/DDBJ databases">
        <title>Halorientalis sp. F13-25 a new haloarchaeum isolated from hypersaline water.</title>
        <authorList>
            <person name="Ana D.-V."/>
            <person name="Cristina S.-P."/>
            <person name="Antonio V."/>
        </authorList>
    </citation>
    <scope>NUCLEOTIDE SEQUENCE [LARGE SCALE GENOMIC DNA]</scope>
    <source>
        <strain evidence="3 4">F13-25</strain>
    </source>
</reference>
<proteinExistence type="predicted"/>
<dbReference type="SUPFAM" id="SSF56801">
    <property type="entry name" value="Acetyl-CoA synthetase-like"/>
    <property type="match status" value="1"/>
</dbReference>
<dbReference type="GO" id="GO:0016877">
    <property type="term" value="F:ligase activity, forming carbon-sulfur bonds"/>
    <property type="evidence" value="ECO:0007669"/>
    <property type="project" value="UniProtKB-ARBA"/>
</dbReference>
<dbReference type="OrthoDB" id="193284at2157"/>
<keyword evidence="4" id="KW-1185">Reference proteome</keyword>
<dbReference type="AlphaFoldDB" id="A0A498KSM3"/>
<protein>
    <submittedName>
        <fullName evidence="3">AMP-dependent synthetase</fullName>
    </submittedName>
</protein>
<dbReference type="InterPro" id="IPR020845">
    <property type="entry name" value="AMP-binding_CS"/>
</dbReference>
<dbReference type="InterPro" id="IPR042099">
    <property type="entry name" value="ANL_N_sf"/>
</dbReference>
<dbReference type="InterPro" id="IPR045851">
    <property type="entry name" value="AMP-bd_C_sf"/>
</dbReference>
<evidence type="ECO:0000259" key="2">
    <source>
        <dbReference type="Pfam" id="PF13193"/>
    </source>
</evidence>
<accession>A0A498KSM3</accession>
<feature type="domain" description="AMP-dependent synthetase/ligase" evidence="1">
    <location>
        <begin position="20"/>
        <end position="379"/>
    </location>
</feature>
<dbReference type="InterPro" id="IPR025110">
    <property type="entry name" value="AMP-bd_C"/>
</dbReference>
<organism evidence="3 4">
    <name type="scientific">Halorientalis pallida</name>
    <dbReference type="NCBI Taxonomy" id="2479928"/>
    <lineage>
        <taxon>Archaea</taxon>
        <taxon>Methanobacteriati</taxon>
        <taxon>Methanobacteriota</taxon>
        <taxon>Stenosarchaea group</taxon>
        <taxon>Halobacteria</taxon>
        <taxon>Halobacteriales</taxon>
        <taxon>Haloarculaceae</taxon>
        <taxon>Halorientalis</taxon>
    </lineage>
</organism>
<dbReference type="PANTHER" id="PTHR43767:SF7">
    <property type="entry name" value="MEDIUM_LONG-CHAIN-FATTY-ACID--COA LIGASE FADD8"/>
    <property type="match status" value="1"/>
</dbReference>
<dbReference type="Proteomes" id="UP000289691">
    <property type="component" value="Unassembled WGS sequence"/>
</dbReference>
<dbReference type="PANTHER" id="PTHR43767">
    <property type="entry name" value="LONG-CHAIN-FATTY-ACID--COA LIGASE"/>
    <property type="match status" value="1"/>
</dbReference>
<feature type="domain" description="AMP-binding enzyme C-terminal" evidence="2">
    <location>
        <begin position="427"/>
        <end position="512"/>
    </location>
</feature>
<evidence type="ECO:0000313" key="3">
    <source>
        <dbReference type="EMBL" id="RXK47718.1"/>
    </source>
</evidence>
<sequence>MTNHGPAAEPMTLVSAFDTLAHSHGAKTAIRTDNTELTYTDLDERTAKLANIFRSLGLESQDSVGILMENRSEFIVTQIAAARAGIVVVPLNSAIDKHSFESILAGANVRTLVVGPTMFDLAKEIQQTNFKSLDIIGIKDKADLPIGFHGFEELLLKADADPPAVTVDPEDAAAIHYTGGTTGQPKGTLHTHYSVLLNIYAHIQEVELRPNDRQLLVTPLGHSAGRFALAGLVNGATVVLRERVDSESLLQLIEDESITWTYLIPTMISDLLESPSVEETDVESLQTLVYGSAPITPSRLKEGLEVFGDIFIQFYGLAEVPNIATILPKAHHRPEDEESLKSAGFPATLVEVRLFSDELDFDDNIGEVGIKAPYAVGEYLDGTSTHDSDGWIKTGDIGRIDDEGRLVLLDRKQDIIIAGGEPVYSTEVEDVIQRHPDVHQVAVIGIPESAHERVRMHDLTVEQSIKAVIVPEGDAEITLEELQEYCGEQLSERIVIESLDTVGKLPETAYGKIDKRLLKEPYW</sequence>